<dbReference type="Proteomes" id="UP000184368">
    <property type="component" value="Unassembled WGS sequence"/>
</dbReference>
<dbReference type="GO" id="GO:0032259">
    <property type="term" value="P:methylation"/>
    <property type="evidence" value="ECO:0007669"/>
    <property type="project" value="UniProtKB-KW"/>
</dbReference>
<evidence type="ECO:0000313" key="3">
    <source>
        <dbReference type="Proteomes" id="UP000184368"/>
    </source>
</evidence>
<dbReference type="EMBL" id="FQUO01000002">
    <property type="protein sequence ID" value="SHE61331.1"/>
    <property type="molecule type" value="Genomic_DNA"/>
</dbReference>
<dbReference type="AlphaFoldDB" id="A0A1M4UX58"/>
<reference evidence="2 3" key="1">
    <citation type="submission" date="2016-11" db="EMBL/GenBank/DDBJ databases">
        <authorList>
            <person name="Jaros S."/>
            <person name="Januszkiewicz K."/>
            <person name="Wedrychowicz H."/>
        </authorList>
    </citation>
    <scope>NUCLEOTIDE SEQUENCE [LARGE SCALE GENOMIC DNA]</scope>
    <source>
        <strain evidence="2 3">DSM 26897</strain>
    </source>
</reference>
<dbReference type="Pfam" id="PF13649">
    <property type="entry name" value="Methyltransf_25"/>
    <property type="match status" value="1"/>
</dbReference>
<dbReference type="STRING" id="1302690.BUE76_13320"/>
<dbReference type="InterPro" id="IPR029063">
    <property type="entry name" value="SAM-dependent_MTases_sf"/>
</dbReference>
<sequence length="197" mass="21458">MEAAFGKQPFTGHPHLYGGEPNRYFQEFLTRQEPGSLLLPLEGSGCNAIYAAKMGWQVDAFTNSGEAIRKALQNAMEAGVSLRYFQSSAAAFNPVKSYDAIALVFAHLPPGDRKALHGKLVAALNKGGHLLVVGFARKQLAYQTGGPEDSNLLYTTKMLLDDFADLTIERCENLLVQLENGPCHQGRAAIMVMEASR</sequence>
<name>A0A1M4UX58_9BACT</name>
<dbReference type="Gene3D" id="3.40.50.150">
    <property type="entry name" value="Vaccinia Virus protein VP39"/>
    <property type="match status" value="1"/>
</dbReference>
<keyword evidence="3" id="KW-1185">Reference proteome</keyword>
<dbReference type="InterPro" id="IPR041698">
    <property type="entry name" value="Methyltransf_25"/>
</dbReference>
<evidence type="ECO:0000313" key="2">
    <source>
        <dbReference type="EMBL" id="SHE61331.1"/>
    </source>
</evidence>
<accession>A0A1M4UX58</accession>
<keyword evidence="2" id="KW-0489">Methyltransferase</keyword>
<dbReference type="SUPFAM" id="SSF53335">
    <property type="entry name" value="S-adenosyl-L-methionine-dependent methyltransferases"/>
    <property type="match status" value="1"/>
</dbReference>
<evidence type="ECO:0000259" key="1">
    <source>
        <dbReference type="Pfam" id="PF13649"/>
    </source>
</evidence>
<proteinExistence type="predicted"/>
<gene>
    <name evidence="2" type="ORF">SAMN05444008_10276</name>
</gene>
<protein>
    <submittedName>
        <fullName evidence="2">Methyltransferase domain-containing protein</fullName>
    </submittedName>
</protein>
<keyword evidence="2" id="KW-0808">Transferase</keyword>
<organism evidence="2 3">
    <name type="scientific">Cnuella takakiae</name>
    <dbReference type="NCBI Taxonomy" id="1302690"/>
    <lineage>
        <taxon>Bacteria</taxon>
        <taxon>Pseudomonadati</taxon>
        <taxon>Bacteroidota</taxon>
        <taxon>Chitinophagia</taxon>
        <taxon>Chitinophagales</taxon>
        <taxon>Chitinophagaceae</taxon>
        <taxon>Cnuella</taxon>
    </lineage>
</organism>
<dbReference type="GO" id="GO:0008168">
    <property type="term" value="F:methyltransferase activity"/>
    <property type="evidence" value="ECO:0007669"/>
    <property type="project" value="UniProtKB-KW"/>
</dbReference>
<feature type="domain" description="Methyltransferase" evidence="1">
    <location>
        <begin position="43"/>
        <end position="128"/>
    </location>
</feature>